<feature type="chain" id="PRO_5046076224" evidence="13">
    <location>
        <begin position="26"/>
        <end position="801"/>
    </location>
</feature>
<sequence>MRNLSTRRSALAAALLLSTASGAWAQEAPADAPAADEADGIVVTARNREEDINDVPIPITVLSGDTVAQQRVFTIADLTQRSPGLTATTPNARRTGVSLRGIGKTSGNDNMEAAVGAIVDDVFLGHVGMTYQDFTDLQQVEILRGPQGTLLGKNTSLGVIKYTTKAPTFDPEGTLELEKGFTRRAFKARGSYSTGLVQDVLAFRASFFLDKQDGDILNINPARGGRWHERNRWGGRFQLLFKPSSNFSLKLNADSAETNENSNTKPWIVDPATLDDGSPRTSSYSIRLARSYFNGYTPIIGSTTTIDMDQAEPLITRNSGVSLVADWDVGPVQLKSISAWRTLHFDAKNDSEQTRFPIARGGTLVDTEQLSQELRISGNLTNRIDFQAGLYLFKIDTETTSRNLFGRDAGAFYASSSQYAALNTAANLPFLRASLENVFSTTYQNPVSKSEAVFAQANWKLTDRFTVTGGVRYTWEQKDSITTRAATYVDGTALVATGNSTADAIRSTQLGAPYADIKGEPIRDGSFSWLINPSFKITDDVLLYASASGGGKSGAVAFLNDGTLANVLPERTTDFELGVKGAFFANALQLSVNLYNTRVRNYQNVTSYKDDASATGFSSRLGNIPGLRARGVELDGHLRVSDALSFNFGGAFNDAVYTDWSNATCPRNVVTTKDNPTCNNTGKQVVGAPKWNVIIGFNVDQPIGDSGFTLRVFANDTWRSSHNLEQLLSPYGFQKGYHLTDAGIGVAKELGGVETEFSIVAKNLFDTQYTTSVNDFSNNAPVGYDGVGPRRYVGALLRVKY</sequence>
<dbReference type="PROSITE" id="PS51318">
    <property type="entry name" value="TAT"/>
    <property type="match status" value="1"/>
</dbReference>
<evidence type="ECO:0000256" key="2">
    <source>
        <dbReference type="ARBA" id="ARBA00022448"/>
    </source>
</evidence>
<evidence type="ECO:0000256" key="9">
    <source>
        <dbReference type="ARBA" id="ARBA00023136"/>
    </source>
</evidence>
<name>A0ABT6CL98_9SPHN</name>
<protein>
    <submittedName>
        <fullName evidence="16">TonB-dependent receptor</fullName>
    </submittedName>
</protein>
<evidence type="ECO:0000256" key="12">
    <source>
        <dbReference type="RuleBase" id="RU003357"/>
    </source>
</evidence>
<evidence type="ECO:0000313" key="17">
    <source>
        <dbReference type="Proteomes" id="UP001222770"/>
    </source>
</evidence>
<dbReference type="InterPro" id="IPR036942">
    <property type="entry name" value="Beta-barrel_TonB_sf"/>
</dbReference>
<gene>
    <name evidence="16" type="ORF">POM99_15870</name>
</gene>
<proteinExistence type="inferred from homology"/>
<evidence type="ECO:0000256" key="1">
    <source>
        <dbReference type="ARBA" id="ARBA00004571"/>
    </source>
</evidence>
<keyword evidence="4" id="KW-0410">Iron transport</keyword>
<dbReference type="InterPro" id="IPR039426">
    <property type="entry name" value="TonB-dep_rcpt-like"/>
</dbReference>
<keyword evidence="6" id="KW-0408">Iron</keyword>
<dbReference type="Pfam" id="PF00593">
    <property type="entry name" value="TonB_dep_Rec_b-barrel"/>
    <property type="match status" value="1"/>
</dbReference>
<keyword evidence="2 11" id="KW-0813">Transport</keyword>
<reference evidence="16 17" key="1">
    <citation type="submission" date="2023-03" db="EMBL/GenBank/DDBJ databases">
        <title>Novosphingobium cyanobacteriorum sp. nov., isolated from a eutrophic reservoir during the Microcystis bloom period.</title>
        <authorList>
            <person name="Kang M."/>
            <person name="Le V."/>
            <person name="Ko S.-R."/>
            <person name="Lee S.-A."/>
            <person name="Ahn C.-Y."/>
        </authorList>
    </citation>
    <scope>NUCLEOTIDE SEQUENCE [LARGE SCALE GENOMIC DNA]</scope>
    <source>
        <strain evidence="16 17">HBC54</strain>
    </source>
</reference>
<dbReference type="InterPro" id="IPR000531">
    <property type="entry name" value="Beta-barrel_TonB"/>
</dbReference>
<dbReference type="Pfam" id="PF07715">
    <property type="entry name" value="Plug"/>
    <property type="match status" value="1"/>
</dbReference>
<keyword evidence="13" id="KW-0732">Signal</keyword>
<evidence type="ECO:0000256" key="10">
    <source>
        <dbReference type="ARBA" id="ARBA00023237"/>
    </source>
</evidence>
<evidence type="ECO:0000256" key="11">
    <source>
        <dbReference type="PROSITE-ProRule" id="PRU01360"/>
    </source>
</evidence>
<keyword evidence="8 12" id="KW-0798">TonB box</keyword>
<comment type="subcellular location">
    <subcellularLocation>
        <location evidence="1 11">Cell outer membrane</location>
        <topology evidence="1 11">Multi-pass membrane protein</topology>
    </subcellularLocation>
</comment>
<comment type="caution">
    <text evidence="16">The sequence shown here is derived from an EMBL/GenBank/DDBJ whole genome shotgun (WGS) entry which is preliminary data.</text>
</comment>
<dbReference type="PANTHER" id="PTHR32552:SF81">
    <property type="entry name" value="TONB-DEPENDENT OUTER MEMBRANE RECEPTOR"/>
    <property type="match status" value="1"/>
</dbReference>
<evidence type="ECO:0000256" key="7">
    <source>
        <dbReference type="ARBA" id="ARBA00023065"/>
    </source>
</evidence>
<comment type="similarity">
    <text evidence="11 12">Belongs to the TonB-dependent receptor family.</text>
</comment>
<keyword evidence="16" id="KW-0675">Receptor</keyword>
<evidence type="ECO:0000256" key="8">
    <source>
        <dbReference type="ARBA" id="ARBA00023077"/>
    </source>
</evidence>
<dbReference type="InterPro" id="IPR006311">
    <property type="entry name" value="TAT_signal"/>
</dbReference>
<keyword evidence="3 11" id="KW-1134">Transmembrane beta strand</keyword>
<organism evidence="16 17">
    <name type="scientific">Novosphingobium cyanobacteriorum</name>
    <dbReference type="NCBI Taxonomy" id="3024215"/>
    <lineage>
        <taxon>Bacteria</taxon>
        <taxon>Pseudomonadati</taxon>
        <taxon>Pseudomonadota</taxon>
        <taxon>Alphaproteobacteria</taxon>
        <taxon>Sphingomonadales</taxon>
        <taxon>Sphingomonadaceae</taxon>
        <taxon>Novosphingobium</taxon>
    </lineage>
</organism>
<dbReference type="PANTHER" id="PTHR32552">
    <property type="entry name" value="FERRICHROME IRON RECEPTOR-RELATED"/>
    <property type="match status" value="1"/>
</dbReference>
<evidence type="ECO:0000256" key="4">
    <source>
        <dbReference type="ARBA" id="ARBA00022496"/>
    </source>
</evidence>
<evidence type="ECO:0000313" key="16">
    <source>
        <dbReference type="EMBL" id="MDF8334687.1"/>
    </source>
</evidence>
<keyword evidence="7" id="KW-0406">Ion transport</keyword>
<dbReference type="Proteomes" id="UP001222770">
    <property type="component" value="Unassembled WGS sequence"/>
</dbReference>
<dbReference type="Gene3D" id="2.40.170.20">
    <property type="entry name" value="TonB-dependent receptor, beta-barrel domain"/>
    <property type="match status" value="1"/>
</dbReference>
<accession>A0ABT6CL98</accession>
<dbReference type="SUPFAM" id="SSF56935">
    <property type="entry name" value="Porins"/>
    <property type="match status" value="1"/>
</dbReference>
<dbReference type="RefSeq" id="WP_277279463.1">
    <property type="nucleotide sequence ID" value="NZ_JAROCY010000016.1"/>
</dbReference>
<dbReference type="EMBL" id="JAROCY010000016">
    <property type="protein sequence ID" value="MDF8334687.1"/>
    <property type="molecule type" value="Genomic_DNA"/>
</dbReference>
<dbReference type="InterPro" id="IPR012910">
    <property type="entry name" value="Plug_dom"/>
</dbReference>
<keyword evidence="10 11" id="KW-0998">Cell outer membrane</keyword>
<evidence type="ECO:0000256" key="13">
    <source>
        <dbReference type="SAM" id="SignalP"/>
    </source>
</evidence>
<feature type="domain" description="TonB-dependent receptor-like beta-barrel" evidence="14">
    <location>
        <begin position="275"/>
        <end position="746"/>
    </location>
</feature>
<evidence type="ECO:0000256" key="6">
    <source>
        <dbReference type="ARBA" id="ARBA00023004"/>
    </source>
</evidence>
<evidence type="ECO:0000256" key="5">
    <source>
        <dbReference type="ARBA" id="ARBA00022692"/>
    </source>
</evidence>
<keyword evidence="9 11" id="KW-0472">Membrane</keyword>
<keyword evidence="17" id="KW-1185">Reference proteome</keyword>
<feature type="signal peptide" evidence="13">
    <location>
        <begin position="1"/>
        <end position="25"/>
    </location>
</feature>
<keyword evidence="5 11" id="KW-0812">Transmembrane</keyword>
<evidence type="ECO:0000259" key="14">
    <source>
        <dbReference type="Pfam" id="PF00593"/>
    </source>
</evidence>
<feature type="domain" description="TonB-dependent receptor plug" evidence="15">
    <location>
        <begin position="52"/>
        <end position="159"/>
    </location>
</feature>
<dbReference type="PROSITE" id="PS52016">
    <property type="entry name" value="TONB_DEPENDENT_REC_3"/>
    <property type="match status" value="1"/>
</dbReference>
<evidence type="ECO:0000256" key="3">
    <source>
        <dbReference type="ARBA" id="ARBA00022452"/>
    </source>
</evidence>
<evidence type="ECO:0000259" key="15">
    <source>
        <dbReference type="Pfam" id="PF07715"/>
    </source>
</evidence>